<proteinExistence type="inferred from homology"/>
<keyword evidence="4 16" id="KW-0812">Transmembrane</keyword>
<evidence type="ECO:0000256" key="4">
    <source>
        <dbReference type="ARBA" id="ARBA00022692"/>
    </source>
</evidence>
<evidence type="ECO:0000256" key="10">
    <source>
        <dbReference type="ARBA" id="ARBA00033270"/>
    </source>
</evidence>
<evidence type="ECO:0000256" key="13">
    <source>
        <dbReference type="ARBA" id="ARBA00041418"/>
    </source>
</evidence>
<dbReference type="GO" id="GO:0008955">
    <property type="term" value="F:peptidoglycan glycosyltransferase activity"/>
    <property type="evidence" value="ECO:0007669"/>
    <property type="project" value="UniProtKB-EC"/>
</dbReference>
<dbReference type="GO" id="GO:0015648">
    <property type="term" value="F:lipid-linked peptidoglycan transporter activity"/>
    <property type="evidence" value="ECO:0007669"/>
    <property type="project" value="TreeGrafter"/>
</dbReference>
<comment type="catalytic activity">
    <reaction evidence="15">
        <text>[GlcNAc-(1-&gt;4)-Mur2Ac(oyl-L-Ala-gamma-D-Glu-L-Lys-D-Ala-D-Ala)](n)-di-trans,octa-cis-undecaprenyl diphosphate + beta-D-GlcNAc-(1-&gt;4)-Mur2Ac(oyl-L-Ala-gamma-D-Glu-L-Lys-D-Ala-D-Ala)-di-trans,octa-cis-undecaprenyl diphosphate = [GlcNAc-(1-&gt;4)-Mur2Ac(oyl-L-Ala-gamma-D-Glu-L-Lys-D-Ala-D-Ala)](n+1)-di-trans,octa-cis-undecaprenyl diphosphate + di-trans,octa-cis-undecaprenyl diphosphate + H(+)</text>
        <dbReference type="Rhea" id="RHEA:23708"/>
        <dbReference type="Rhea" id="RHEA-COMP:9602"/>
        <dbReference type="Rhea" id="RHEA-COMP:9603"/>
        <dbReference type="ChEBI" id="CHEBI:15378"/>
        <dbReference type="ChEBI" id="CHEBI:58405"/>
        <dbReference type="ChEBI" id="CHEBI:60033"/>
        <dbReference type="ChEBI" id="CHEBI:78435"/>
        <dbReference type="EC" id="2.4.99.28"/>
    </reaction>
</comment>
<dbReference type="GO" id="GO:0009252">
    <property type="term" value="P:peptidoglycan biosynthetic process"/>
    <property type="evidence" value="ECO:0007669"/>
    <property type="project" value="UniProtKB-KW"/>
</dbReference>
<feature type="transmembrane region" description="Helical" evidence="16">
    <location>
        <begin position="72"/>
        <end position="90"/>
    </location>
</feature>
<reference evidence="17" key="1">
    <citation type="journal article" date="2020" name="mSystems">
        <title>Genome- and Community-Level Interaction Insights into Carbon Utilization and Element Cycling Functions of Hydrothermarchaeota in Hydrothermal Sediment.</title>
        <authorList>
            <person name="Zhou Z."/>
            <person name="Liu Y."/>
            <person name="Xu W."/>
            <person name="Pan J."/>
            <person name="Luo Z.H."/>
            <person name="Li M."/>
        </authorList>
    </citation>
    <scope>NUCLEOTIDE SEQUENCE [LARGE SCALE GENOMIC DNA]</scope>
    <source>
        <strain evidence="17">SpSt-783</strain>
    </source>
</reference>
<evidence type="ECO:0000256" key="15">
    <source>
        <dbReference type="ARBA" id="ARBA00049902"/>
    </source>
</evidence>
<dbReference type="PANTHER" id="PTHR30474:SF2">
    <property type="entry name" value="PEPTIDOGLYCAN GLYCOSYLTRANSFERASE FTSW-RELATED"/>
    <property type="match status" value="1"/>
</dbReference>
<name>A0A7C6EGG6_UNCW3</name>
<keyword evidence="6" id="KW-0573">Peptidoglycan synthesis</keyword>
<keyword evidence="3" id="KW-0808">Transferase</keyword>
<evidence type="ECO:0000256" key="3">
    <source>
        <dbReference type="ARBA" id="ARBA00022679"/>
    </source>
</evidence>
<evidence type="ECO:0000313" key="17">
    <source>
        <dbReference type="EMBL" id="HHS62443.1"/>
    </source>
</evidence>
<dbReference type="EC" id="2.4.99.28" evidence="14"/>
<evidence type="ECO:0000256" key="7">
    <source>
        <dbReference type="ARBA" id="ARBA00022989"/>
    </source>
</evidence>
<evidence type="ECO:0000256" key="8">
    <source>
        <dbReference type="ARBA" id="ARBA00023136"/>
    </source>
</evidence>
<evidence type="ECO:0000256" key="12">
    <source>
        <dbReference type="ARBA" id="ARBA00041185"/>
    </source>
</evidence>
<dbReference type="GO" id="GO:0032153">
    <property type="term" value="C:cell division site"/>
    <property type="evidence" value="ECO:0007669"/>
    <property type="project" value="TreeGrafter"/>
</dbReference>
<evidence type="ECO:0000256" key="14">
    <source>
        <dbReference type="ARBA" id="ARBA00044770"/>
    </source>
</evidence>
<feature type="transmembrane region" description="Helical" evidence="16">
    <location>
        <begin position="48"/>
        <end position="66"/>
    </location>
</feature>
<evidence type="ECO:0000256" key="5">
    <source>
        <dbReference type="ARBA" id="ARBA00022960"/>
    </source>
</evidence>
<feature type="transmembrane region" description="Helical" evidence="16">
    <location>
        <begin position="6"/>
        <end position="27"/>
    </location>
</feature>
<comment type="similarity">
    <text evidence="11">Belongs to the SEDS family. FtsW subfamily.</text>
</comment>
<organism evidence="17">
    <name type="scientific">candidate division WOR-3 bacterium</name>
    <dbReference type="NCBI Taxonomy" id="2052148"/>
    <lineage>
        <taxon>Bacteria</taxon>
        <taxon>Bacteria division WOR-3</taxon>
    </lineage>
</organism>
<evidence type="ECO:0000256" key="11">
    <source>
        <dbReference type="ARBA" id="ARBA00038053"/>
    </source>
</evidence>
<keyword evidence="7 16" id="KW-1133">Transmembrane helix</keyword>
<dbReference type="Pfam" id="PF01098">
    <property type="entry name" value="FTSW_RODA_SPOVE"/>
    <property type="match status" value="1"/>
</dbReference>
<evidence type="ECO:0000256" key="16">
    <source>
        <dbReference type="SAM" id="Phobius"/>
    </source>
</evidence>
<sequence length="353" mass="39377">MASSNIDHILLITLAILLLLGSVFVFSSSYYQALREGENTLYYLIGHIKRLFIATLFFFAGLFIPYERLRKLILPAFFFLLFVLIFTLIAGKMQYGAKRSILISSFGIQISEFVRVWLVLFLANFFANHPDTANTKKGILVATFLPLLLIILIAVQPSISVSIITFVALISMLIYSEAKLRVLTPVFLLGICLFVIAVFAFPHVRMRLFSFISHPTYQVQQSLLAIGGGGPLGRGIGAGIQKFLFLPRIHNDFIFAHIAEESGFIGTLIIFLLYWEIFLRGLSIAQSVNDEFARLVVMGLNTTIFVIFLVHVGVSIGLLPPTGIPLPFISYGGWSLCANLFSMGLILQISRLR</sequence>
<comment type="caution">
    <text evidence="17">The sequence shown here is derived from an EMBL/GenBank/DDBJ whole genome shotgun (WGS) entry which is preliminary data.</text>
</comment>
<evidence type="ECO:0000256" key="6">
    <source>
        <dbReference type="ARBA" id="ARBA00022984"/>
    </source>
</evidence>
<keyword evidence="8 16" id="KW-0472">Membrane</keyword>
<keyword evidence="5" id="KW-0133">Cell shape</keyword>
<feature type="transmembrane region" description="Helical" evidence="16">
    <location>
        <begin position="253"/>
        <end position="275"/>
    </location>
</feature>
<evidence type="ECO:0000256" key="2">
    <source>
        <dbReference type="ARBA" id="ARBA00022676"/>
    </source>
</evidence>
<dbReference type="InterPro" id="IPR001182">
    <property type="entry name" value="FtsW/RodA"/>
</dbReference>
<dbReference type="PANTHER" id="PTHR30474">
    <property type="entry name" value="CELL CYCLE PROTEIN"/>
    <property type="match status" value="1"/>
</dbReference>
<dbReference type="EMBL" id="DTHJ01000052">
    <property type="protein sequence ID" value="HHS62443.1"/>
    <property type="molecule type" value="Genomic_DNA"/>
</dbReference>
<feature type="transmembrane region" description="Helical" evidence="16">
    <location>
        <begin position="102"/>
        <end position="127"/>
    </location>
</feature>
<gene>
    <name evidence="17" type="ORF">ENV70_02340</name>
</gene>
<feature type="transmembrane region" description="Helical" evidence="16">
    <location>
        <begin position="295"/>
        <end position="316"/>
    </location>
</feature>
<evidence type="ECO:0000256" key="1">
    <source>
        <dbReference type="ARBA" id="ARBA00004141"/>
    </source>
</evidence>
<protein>
    <recommendedName>
        <fullName evidence="12">Probable peptidoglycan glycosyltransferase FtsW</fullName>
        <ecNumber evidence="14">2.4.99.28</ecNumber>
    </recommendedName>
    <alternativeName>
        <fullName evidence="13">Cell division protein FtsW</fullName>
    </alternativeName>
    <alternativeName>
        <fullName evidence="10">Cell wall polymerase</fullName>
    </alternativeName>
    <alternativeName>
        <fullName evidence="9">Peptidoglycan polymerase</fullName>
    </alternativeName>
</protein>
<dbReference type="GO" id="GO:0051301">
    <property type="term" value="P:cell division"/>
    <property type="evidence" value="ECO:0007669"/>
    <property type="project" value="InterPro"/>
</dbReference>
<evidence type="ECO:0000256" key="9">
    <source>
        <dbReference type="ARBA" id="ARBA00032370"/>
    </source>
</evidence>
<dbReference type="GO" id="GO:0008360">
    <property type="term" value="P:regulation of cell shape"/>
    <property type="evidence" value="ECO:0007669"/>
    <property type="project" value="UniProtKB-KW"/>
</dbReference>
<comment type="subcellular location">
    <subcellularLocation>
        <location evidence="1">Membrane</location>
        <topology evidence="1">Multi-pass membrane protein</topology>
    </subcellularLocation>
</comment>
<keyword evidence="2" id="KW-0328">Glycosyltransferase</keyword>
<accession>A0A7C6EGG6</accession>
<dbReference type="AlphaFoldDB" id="A0A7C6EGG6"/>
<feature type="transmembrane region" description="Helical" evidence="16">
    <location>
        <begin position="147"/>
        <end position="175"/>
    </location>
</feature>
<feature type="transmembrane region" description="Helical" evidence="16">
    <location>
        <begin position="328"/>
        <end position="347"/>
    </location>
</feature>
<dbReference type="GO" id="GO:0005886">
    <property type="term" value="C:plasma membrane"/>
    <property type="evidence" value="ECO:0007669"/>
    <property type="project" value="TreeGrafter"/>
</dbReference>
<feature type="transmembrane region" description="Helical" evidence="16">
    <location>
        <begin position="182"/>
        <end position="201"/>
    </location>
</feature>